<dbReference type="GO" id="GO:0003677">
    <property type="term" value="F:DNA binding"/>
    <property type="evidence" value="ECO:0007669"/>
    <property type="project" value="InterPro"/>
</dbReference>
<feature type="domain" description="HTH cro/C1-type" evidence="1">
    <location>
        <begin position="21"/>
        <end position="77"/>
    </location>
</feature>
<name>A0A939PJ20_9ACTN</name>
<evidence type="ECO:0000313" key="2">
    <source>
        <dbReference type="EMBL" id="MBO2453641.1"/>
    </source>
</evidence>
<protein>
    <submittedName>
        <fullName evidence="2">Helix-turn-helix transcriptional regulator</fullName>
    </submittedName>
</protein>
<dbReference type="PROSITE" id="PS50943">
    <property type="entry name" value="HTH_CROC1"/>
    <property type="match status" value="1"/>
</dbReference>
<dbReference type="InterPro" id="IPR010982">
    <property type="entry name" value="Lambda_DNA-bd_dom_sf"/>
</dbReference>
<dbReference type="Proteomes" id="UP000669179">
    <property type="component" value="Unassembled WGS sequence"/>
</dbReference>
<proteinExistence type="predicted"/>
<dbReference type="InterPro" id="IPR001387">
    <property type="entry name" value="Cro/C1-type_HTH"/>
</dbReference>
<dbReference type="AlphaFoldDB" id="A0A939PJ20"/>
<evidence type="ECO:0000259" key="1">
    <source>
        <dbReference type="PROSITE" id="PS50943"/>
    </source>
</evidence>
<dbReference type="CDD" id="cd00093">
    <property type="entry name" value="HTH_XRE"/>
    <property type="match status" value="1"/>
</dbReference>
<reference evidence="2" key="1">
    <citation type="submission" date="2021-03" db="EMBL/GenBank/DDBJ databases">
        <authorList>
            <person name="Kanchanasin P."/>
            <person name="Saeng-In P."/>
            <person name="Phongsopitanun W."/>
            <person name="Yuki M."/>
            <person name="Kudo T."/>
            <person name="Ohkuma M."/>
            <person name="Tanasupawat S."/>
        </authorList>
    </citation>
    <scope>NUCLEOTIDE SEQUENCE</scope>
    <source>
        <strain evidence="2">GKU 128</strain>
    </source>
</reference>
<dbReference type="Pfam" id="PF13560">
    <property type="entry name" value="HTH_31"/>
    <property type="match status" value="1"/>
</dbReference>
<dbReference type="SMART" id="SM00530">
    <property type="entry name" value="HTH_XRE"/>
    <property type="match status" value="1"/>
</dbReference>
<sequence length="283" mass="31657">MSPTSPSSSVQQARQALADRLRDIRLDAGLTARQIAHACGWHESKCSRIEHARTAPSQDDIRAWCAACGAEGQAEDLIASLRAMNSMYVEWRRLLRSGLRRQQESRLPLYERTRHFRSYSSWLVPGLLQTRAYAAAVLNTARRSQDLPDDVAEAVASRMQRQRILHEGDHRFAFLIEETVLRNAVADAETLAGQLDHLITSSSLPSVSLGIIPTQTDRARWPAEGFWIFDDAQVNVELVSSYLTITQPREIHDYARVFAELSSMAVYGSAARSVITSAIESLH</sequence>
<dbReference type="InterPro" id="IPR043917">
    <property type="entry name" value="DUF5753"/>
</dbReference>
<evidence type="ECO:0000313" key="3">
    <source>
        <dbReference type="Proteomes" id="UP000669179"/>
    </source>
</evidence>
<dbReference type="RefSeq" id="WP_208261648.1">
    <property type="nucleotide sequence ID" value="NZ_JAGEOJ010000021.1"/>
</dbReference>
<gene>
    <name evidence="2" type="ORF">J4573_41590</name>
</gene>
<comment type="caution">
    <text evidence="2">The sequence shown here is derived from an EMBL/GenBank/DDBJ whole genome shotgun (WGS) entry which is preliminary data.</text>
</comment>
<organism evidence="2 3">
    <name type="scientific">Actinomadura barringtoniae</name>
    <dbReference type="NCBI Taxonomy" id="1427535"/>
    <lineage>
        <taxon>Bacteria</taxon>
        <taxon>Bacillati</taxon>
        <taxon>Actinomycetota</taxon>
        <taxon>Actinomycetes</taxon>
        <taxon>Streptosporangiales</taxon>
        <taxon>Thermomonosporaceae</taxon>
        <taxon>Actinomadura</taxon>
    </lineage>
</organism>
<dbReference type="SUPFAM" id="SSF47413">
    <property type="entry name" value="lambda repressor-like DNA-binding domains"/>
    <property type="match status" value="1"/>
</dbReference>
<accession>A0A939PJ20</accession>
<dbReference type="Gene3D" id="1.10.260.40">
    <property type="entry name" value="lambda repressor-like DNA-binding domains"/>
    <property type="match status" value="1"/>
</dbReference>
<keyword evidence="3" id="KW-1185">Reference proteome</keyword>
<dbReference type="Pfam" id="PF19054">
    <property type="entry name" value="DUF5753"/>
    <property type="match status" value="1"/>
</dbReference>
<dbReference type="EMBL" id="JAGEOJ010000021">
    <property type="protein sequence ID" value="MBO2453641.1"/>
    <property type="molecule type" value="Genomic_DNA"/>
</dbReference>